<accession>A0A7I8VJ63</accession>
<name>A0A7I8VJ63_9ANNE</name>
<feature type="chain" id="PRO_5029813721" evidence="1">
    <location>
        <begin position="21"/>
        <end position="986"/>
    </location>
</feature>
<dbReference type="EMBL" id="CAJFCJ010000005">
    <property type="protein sequence ID" value="CAD5114609.1"/>
    <property type="molecule type" value="Genomic_DNA"/>
</dbReference>
<organism evidence="2 3">
    <name type="scientific">Dimorphilus gyrociliatus</name>
    <dbReference type="NCBI Taxonomy" id="2664684"/>
    <lineage>
        <taxon>Eukaryota</taxon>
        <taxon>Metazoa</taxon>
        <taxon>Spiralia</taxon>
        <taxon>Lophotrochozoa</taxon>
        <taxon>Annelida</taxon>
        <taxon>Polychaeta</taxon>
        <taxon>Polychaeta incertae sedis</taxon>
        <taxon>Dinophilidae</taxon>
        <taxon>Dimorphilus</taxon>
    </lineage>
</organism>
<evidence type="ECO:0000313" key="3">
    <source>
        <dbReference type="Proteomes" id="UP000549394"/>
    </source>
</evidence>
<protein>
    <submittedName>
        <fullName evidence="2">DgyrCDS3691</fullName>
    </submittedName>
</protein>
<comment type="caution">
    <text evidence="2">The sequence shown here is derived from an EMBL/GenBank/DDBJ whole genome shotgun (WGS) entry which is preliminary data.</text>
</comment>
<gene>
    <name evidence="2" type="ORF">DGYR_LOCUS3436</name>
</gene>
<reference evidence="2 3" key="1">
    <citation type="submission" date="2020-08" db="EMBL/GenBank/DDBJ databases">
        <authorList>
            <person name="Hejnol A."/>
        </authorList>
    </citation>
    <scope>NUCLEOTIDE SEQUENCE [LARGE SCALE GENOMIC DNA]</scope>
</reference>
<dbReference type="AlphaFoldDB" id="A0A7I8VJ63"/>
<evidence type="ECO:0000256" key="1">
    <source>
        <dbReference type="SAM" id="SignalP"/>
    </source>
</evidence>
<feature type="signal peptide" evidence="1">
    <location>
        <begin position="1"/>
        <end position="20"/>
    </location>
</feature>
<keyword evidence="3" id="KW-1185">Reference proteome</keyword>
<sequence length="986" mass="113712">MCRLFKLLFILLNLFSYGQCLHCPQTPKGWIGFKTETKCYKVSNLEESGIENAMKKCQETFDNGDLADLQFEDYATFFPKLSQITKENLILKTTFLHNLPASLFYINFKKEFDHYPIIFWINNQPLSIPTEYIDNSIRGTDLHLIVNEAHGMFKINREFENVKNVLCQVPAILKCPKVPADSYSFKTNRKCYIVKRLNNSERSVEGARQACSSTGKFKLANLETETELHSKFIPFVESLPLKVEREITNILPTSTVGFYFEYIKEARGTYYYPNGEVIPSIETQQDEGRSELALFSHIMDNTYVFGYGYYSDEITAAICEYREPHLIIDRYMRHFVENEDKYICYDLSGNANDRYILFKDSLSKTVIIGQLQDDCHFGKIFIITPMSNLTLSSNDKWSIGDVINTKIIHVVVLNQKKLRFIIKTPSPTVFTIEIRKSDEKKYLDITVNQINKETSSGIFGDIHKKNFVFSGDEIDDSTSTLNVEGKLFEAKIVVVWCLDCPDLPDGWYSVKTEAKCYGFRFLRIDERNYTIAQRICLDELIEGHIADLEFENIDELGYTLIDSLDENSNVPRETVINGIPVHGFFIGYQTLLEDGNINYLWLSGRLVKDQVKIQGPKDKEESGQKIWAHLAIEIRSATFYSGQPEINVGSVLCQVPSTIKCPNVPKNWLGFKTNRKCYIYRPLEVEERSFENSKAICEGIGGMKMAKLFGETELLLRFVPKVNENSNLFDKTVLYNGILYPGFYFDDEQAISEGNHFGIVVTEDTFDLYLPEKTTRMTGVVCDIESSSGKQDPHMRHFIQRYGKYICYDLIGEGHQKFILYKDLPTNIIIAGQLRDDYYFGNIIVQSSLFNYTIRADHLWNIRREIYHDRQLSIQIENLEEIIIIINEIHPSEFVIKKHRNSIGSNYLNVQVIQMNNVERSGGIFGDLAKKKISFYENIQENLKGAIDIEGKIFDATITERENSICWLISAKAALYPKEKRDYLLD</sequence>
<keyword evidence="1" id="KW-0732">Signal</keyword>
<evidence type="ECO:0000313" key="2">
    <source>
        <dbReference type="EMBL" id="CAD5114609.1"/>
    </source>
</evidence>
<proteinExistence type="predicted"/>
<dbReference type="Proteomes" id="UP000549394">
    <property type="component" value="Unassembled WGS sequence"/>
</dbReference>